<name>A0ABM1HSY4_POLDO</name>
<dbReference type="SMART" id="SM00671">
    <property type="entry name" value="SEL1"/>
    <property type="match status" value="2"/>
</dbReference>
<proteinExistence type="predicted"/>
<sequence length="413" mass="46753">MWKFVTRGIRETLEKRVCRTNIYSQSSQENNTPKEIKKTSLACNQKFVRDNYSAFSNEFCGSAKSKGTKDNNEGTKWNTKHGWIDAVSWSSALAVGWVVGQSLCFRRRFFNKDKYELFNFEISGSSQHHLSYLLNGILNLHPRNILPVTNCIDNPNNYISKENTKEKKNNNKYAKPIGPITAEEAFNEAADELNKVNNLLMGEFELNYGIKALDEKRYNDAVNHFSAGAKLSSPASMFNLGLCHELGLGTLVDDAKAASYYDRAAKHGHADAMYNLGVFHAQGKGGLVLDLDRARLYFTKAAKLGQIQAQKALELENIAEQSLNSSDNISIASSNDNYSLKVDYFDHEKSTDELYTKLKYNEQLHNEYNLKTCEYQNVQKIQNDTELLLSYLGLTDPNLMPVTNHLDDCRVQC</sequence>
<dbReference type="PANTHER" id="PTHR45011:SF1">
    <property type="entry name" value="DAP3-BINDING CELL DEATH ENHANCER 1"/>
    <property type="match status" value="1"/>
</dbReference>
<reference evidence="2" key="1">
    <citation type="submission" date="2025-08" db="UniProtKB">
        <authorList>
            <consortium name="RefSeq"/>
        </authorList>
    </citation>
    <scope>IDENTIFICATION</scope>
    <source>
        <tissue evidence="2">Whole body</tissue>
    </source>
</reference>
<dbReference type="GeneID" id="107063655"/>
<dbReference type="Pfam" id="PF08238">
    <property type="entry name" value="Sel1"/>
    <property type="match status" value="2"/>
</dbReference>
<evidence type="ECO:0000313" key="2">
    <source>
        <dbReference type="RefSeq" id="XP_015171071.1"/>
    </source>
</evidence>
<gene>
    <name evidence="2" type="primary">LOC107063655</name>
</gene>
<dbReference type="Gene3D" id="1.25.40.10">
    <property type="entry name" value="Tetratricopeptide repeat domain"/>
    <property type="match status" value="1"/>
</dbReference>
<dbReference type="PANTHER" id="PTHR45011">
    <property type="entry name" value="DAP3-BINDING CELL DEATH ENHANCER 1"/>
    <property type="match status" value="1"/>
</dbReference>
<organism evidence="1 2">
    <name type="scientific">Polistes dominula</name>
    <name type="common">European paper wasp</name>
    <name type="synonym">Vespa dominula</name>
    <dbReference type="NCBI Taxonomy" id="743375"/>
    <lineage>
        <taxon>Eukaryota</taxon>
        <taxon>Metazoa</taxon>
        <taxon>Ecdysozoa</taxon>
        <taxon>Arthropoda</taxon>
        <taxon>Hexapoda</taxon>
        <taxon>Insecta</taxon>
        <taxon>Pterygota</taxon>
        <taxon>Neoptera</taxon>
        <taxon>Endopterygota</taxon>
        <taxon>Hymenoptera</taxon>
        <taxon>Apocrita</taxon>
        <taxon>Aculeata</taxon>
        <taxon>Vespoidea</taxon>
        <taxon>Vespidae</taxon>
        <taxon>Polistinae</taxon>
        <taxon>Polistini</taxon>
        <taxon>Polistes</taxon>
    </lineage>
</organism>
<dbReference type="InterPro" id="IPR011990">
    <property type="entry name" value="TPR-like_helical_dom_sf"/>
</dbReference>
<evidence type="ECO:0000313" key="1">
    <source>
        <dbReference type="Proteomes" id="UP000694924"/>
    </source>
</evidence>
<protein>
    <submittedName>
        <fullName evidence="2">Uncharacterized protein LOC107063655</fullName>
    </submittedName>
</protein>
<dbReference type="SUPFAM" id="SSF81901">
    <property type="entry name" value="HCP-like"/>
    <property type="match status" value="1"/>
</dbReference>
<dbReference type="InterPro" id="IPR006597">
    <property type="entry name" value="Sel1-like"/>
</dbReference>
<accession>A0ABM1HSY4</accession>
<dbReference type="RefSeq" id="XP_015171071.1">
    <property type="nucleotide sequence ID" value="XM_015315585.1"/>
</dbReference>
<keyword evidence="1" id="KW-1185">Reference proteome</keyword>
<dbReference type="Proteomes" id="UP000694924">
    <property type="component" value="Unplaced"/>
</dbReference>
<dbReference type="InterPro" id="IPR052748">
    <property type="entry name" value="ISR_Activator"/>
</dbReference>